<feature type="region of interest" description="Disordered" evidence="1">
    <location>
        <begin position="427"/>
        <end position="480"/>
    </location>
</feature>
<feature type="compositionally biased region" description="Low complexity" evidence="1">
    <location>
        <begin position="305"/>
        <end position="314"/>
    </location>
</feature>
<feature type="region of interest" description="Disordered" evidence="1">
    <location>
        <begin position="249"/>
        <end position="314"/>
    </location>
</feature>
<dbReference type="Proteomes" id="UP001221757">
    <property type="component" value="Unassembled WGS sequence"/>
</dbReference>
<evidence type="ECO:0000256" key="1">
    <source>
        <dbReference type="SAM" id="MobiDB-lite"/>
    </source>
</evidence>
<accession>A0AAD7CPH9</accession>
<proteinExistence type="predicted"/>
<organism evidence="2 3">
    <name type="scientific">Mycena rosella</name>
    <name type="common">Pink bonnet</name>
    <name type="synonym">Agaricus rosellus</name>
    <dbReference type="NCBI Taxonomy" id="1033263"/>
    <lineage>
        <taxon>Eukaryota</taxon>
        <taxon>Fungi</taxon>
        <taxon>Dikarya</taxon>
        <taxon>Basidiomycota</taxon>
        <taxon>Agaricomycotina</taxon>
        <taxon>Agaricomycetes</taxon>
        <taxon>Agaricomycetidae</taxon>
        <taxon>Agaricales</taxon>
        <taxon>Marasmiineae</taxon>
        <taxon>Mycenaceae</taxon>
        <taxon>Mycena</taxon>
    </lineage>
</organism>
<gene>
    <name evidence="2" type="ORF">B0H17DRAFT_1214843</name>
</gene>
<protein>
    <submittedName>
        <fullName evidence="2">Uncharacterized protein</fullName>
    </submittedName>
</protein>
<evidence type="ECO:0000313" key="2">
    <source>
        <dbReference type="EMBL" id="KAJ7652922.1"/>
    </source>
</evidence>
<dbReference type="EMBL" id="JARKIE010000342">
    <property type="protein sequence ID" value="KAJ7652922.1"/>
    <property type="molecule type" value="Genomic_DNA"/>
</dbReference>
<feature type="compositionally biased region" description="Low complexity" evidence="1">
    <location>
        <begin position="463"/>
        <end position="475"/>
    </location>
</feature>
<comment type="caution">
    <text evidence="2">The sequence shown here is derived from an EMBL/GenBank/DDBJ whole genome shotgun (WGS) entry which is preliminary data.</text>
</comment>
<evidence type="ECO:0000313" key="3">
    <source>
        <dbReference type="Proteomes" id="UP001221757"/>
    </source>
</evidence>
<reference evidence="2" key="1">
    <citation type="submission" date="2023-03" db="EMBL/GenBank/DDBJ databases">
        <title>Massive genome expansion in bonnet fungi (Mycena s.s.) driven by repeated elements and novel gene families across ecological guilds.</title>
        <authorList>
            <consortium name="Lawrence Berkeley National Laboratory"/>
            <person name="Harder C.B."/>
            <person name="Miyauchi S."/>
            <person name="Viragh M."/>
            <person name="Kuo A."/>
            <person name="Thoen E."/>
            <person name="Andreopoulos B."/>
            <person name="Lu D."/>
            <person name="Skrede I."/>
            <person name="Drula E."/>
            <person name="Henrissat B."/>
            <person name="Morin E."/>
            <person name="Kohler A."/>
            <person name="Barry K."/>
            <person name="LaButti K."/>
            <person name="Morin E."/>
            <person name="Salamov A."/>
            <person name="Lipzen A."/>
            <person name="Mereny Z."/>
            <person name="Hegedus B."/>
            <person name="Baldrian P."/>
            <person name="Stursova M."/>
            <person name="Weitz H."/>
            <person name="Taylor A."/>
            <person name="Grigoriev I.V."/>
            <person name="Nagy L.G."/>
            <person name="Martin F."/>
            <person name="Kauserud H."/>
        </authorList>
    </citation>
    <scope>NUCLEOTIDE SEQUENCE</scope>
    <source>
        <strain evidence="2">CBHHK067</strain>
    </source>
</reference>
<name>A0AAD7CPH9_MYCRO</name>
<dbReference type="AlphaFoldDB" id="A0AAD7CPH9"/>
<sequence length="595" mass="63454">MSTRNYTQYNPLVDLAPPPARYFPCTPPEHLDRANWHDHDSFSKDGHKFYWLLFFGTGEGLYSYKGQAGGNLGHHRAEDAMQRFSKYKGDDGVLPEWKKHCFHHHPHCNGHPDACDRTSCHDHEDYAVEDVAQEAVDAAVTAAEAARVASVLAKRTLHAVTAAGRAATPASASRAATSPYASPTPFPVPVLHSSATRRKFLPPGASAHVRIKRDAALPTVKLEDSSAPVKLEREVTLPLSEHEVTVSLYASDSEEDEAPQRRVPVRAATVKRPPPPSPPRRNVRARSTQEQGKDRTVPLYASDASSGSECEGVSSSLLLPPYSRLSGSLSPPPSSISTTTSLAGSIPSVGTAARSPSNTRGTAVRTPAHIATPHGPSSAVGTALRTVAHTAALRCPLNAAGTTLLHTRTPTQTAAPRAPLKAVCMAPHTPTHTTAPRSPPNAAGATAPRTPSALRTPSNAVGTAPRTPVHAAAAPPRHPPSSPVYYVSACDGLLFEKEQDAHLDAGALSARMYVNVQAAADFAAQRCRPTDGEEVAQCFISMRNGAIFQSPNLAAKHAGAKGVRVLDATARRTAQYIGELKFSKEQELEDFKFMS</sequence>
<feature type="compositionally biased region" description="Low complexity" evidence="1">
    <location>
        <begin position="326"/>
        <end position="342"/>
    </location>
</feature>
<feature type="region of interest" description="Disordered" evidence="1">
    <location>
        <begin position="326"/>
        <end position="377"/>
    </location>
</feature>
<feature type="compositionally biased region" description="Low complexity" evidence="1">
    <location>
        <begin position="427"/>
        <end position="436"/>
    </location>
</feature>
<keyword evidence="3" id="KW-1185">Reference proteome</keyword>